<comment type="pathway">
    <text evidence="3 12">Cofactor biosynthesis; riboflavin biosynthesis; 5-amino-6-(D-ribitylamino)uracil from GTP: step 3/4.</text>
</comment>
<comment type="catalytic activity">
    <reaction evidence="12">
        <text>5-amino-6-(5-phospho-D-ribitylamino)uracil + NADP(+) = 5-amino-6-(5-phospho-D-ribosylamino)uracil + NADPH + H(+)</text>
        <dbReference type="Rhea" id="RHEA:17845"/>
        <dbReference type="ChEBI" id="CHEBI:15378"/>
        <dbReference type="ChEBI" id="CHEBI:57783"/>
        <dbReference type="ChEBI" id="CHEBI:58349"/>
        <dbReference type="ChEBI" id="CHEBI:58421"/>
        <dbReference type="ChEBI" id="CHEBI:58453"/>
        <dbReference type="EC" id="1.1.1.193"/>
    </reaction>
</comment>
<evidence type="ECO:0000256" key="12">
    <source>
        <dbReference type="PIRNR" id="PIRNR006769"/>
    </source>
</evidence>
<dbReference type="InterPro" id="IPR002734">
    <property type="entry name" value="RibDG_C"/>
</dbReference>
<dbReference type="EMBL" id="FOZL01000002">
    <property type="protein sequence ID" value="SFS20776.1"/>
    <property type="molecule type" value="Genomic_DNA"/>
</dbReference>
<keyword evidence="8 12" id="KW-0862">Zinc</keyword>
<evidence type="ECO:0000256" key="3">
    <source>
        <dbReference type="ARBA" id="ARBA00004910"/>
    </source>
</evidence>
<evidence type="ECO:0000256" key="2">
    <source>
        <dbReference type="ARBA" id="ARBA00004882"/>
    </source>
</evidence>
<feature type="domain" description="CMP/dCMP-type deaminase" evidence="16">
    <location>
        <begin position="8"/>
        <end position="133"/>
    </location>
</feature>
<evidence type="ECO:0000256" key="4">
    <source>
        <dbReference type="ARBA" id="ARBA00005259"/>
    </source>
</evidence>
<feature type="active site" description="Proton donor" evidence="13">
    <location>
        <position position="59"/>
    </location>
</feature>
<keyword evidence="9 12" id="KW-0521">NADP</keyword>
<feature type="binding site" evidence="14">
    <location>
        <position position="219"/>
    </location>
    <ligand>
        <name>substrate</name>
    </ligand>
</feature>
<keyword evidence="18" id="KW-1185">Reference proteome</keyword>
<dbReference type="OrthoDB" id="9800865at2"/>
<dbReference type="AlphaFoldDB" id="A0A1I6MYK7"/>
<sequence>MPLLEAHLDHLPFMQRALDLASAASGLASPNPVVGCVLVRQGKIIGEGAHVYEKFDHAEIVALKDAAARGMNPEGATAYVTLEPCSHHGRTGPCADALILAGVGHVVVATQDPNPLVAGRGIAKLRNAGIDVTVGPLCAEARALNDTFAHYITTHRPFVTLKAALSVDGKLAPPPGRRFPNQPFWLTGPLARLDVQRLRHASDAILTGIGTVLADDPSLADRSKLPRRRPLLRIVLDSKLRLPIDSRLVHTIEDDLLVLCNEDAPTHRADNLRFAGAQVQAIPTHDGLLSLNAVLDILAERNLTSLLLECGSALNGAFLKQDLVDKCVLFYTETELGPAGLDFATGIASPFLFQERLTRTSREPFQNTNKVDMRLTGYIHDPWSLQRPVR</sequence>
<evidence type="ECO:0000256" key="8">
    <source>
        <dbReference type="ARBA" id="ARBA00022833"/>
    </source>
</evidence>
<organism evidence="17 18">
    <name type="scientific">Granulicella pectinivorans</name>
    <dbReference type="NCBI Taxonomy" id="474950"/>
    <lineage>
        <taxon>Bacteria</taxon>
        <taxon>Pseudomonadati</taxon>
        <taxon>Acidobacteriota</taxon>
        <taxon>Terriglobia</taxon>
        <taxon>Terriglobales</taxon>
        <taxon>Acidobacteriaceae</taxon>
        <taxon>Granulicella</taxon>
    </lineage>
</organism>
<dbReference type="UniPathway" id="UPA00275">
    <property type="reaction ID" value="UER00401"/>
</dbReference>
<feature type="binding site" evidence="14">
    <location>
        <position position="215"/>
    </location>
    <ligand>
        <name>NADP(+)</name>
        <dbReference type="ChEBI" id="CHEBI:58349"/>
    </ligand>
</feature>
<dbReference type="SUPFAM" id="SSF53927">
    <property type="entry name" value="Cytidine deaminase-like"/>
    <property type="match status" value="1"/>
</dbReference>
<evidence type="ECO:0000313" key="17">
    <source>
        <dbReference type="EMBL" id="SFS20776.1"/>
    </source>
</evidence>
<dbReference type="InterPro" id="IPR024072">
    <property type="entry name" value="DHFR-like_dom_sf"/>
</dbReference>
<evidence type="ECO:0000256" key="7">
    <source>
        <dbReference type="ARBA" id="ARBA00022723"/>
    </source>
</evidence>
<comment type="similarity">
    <text evidence="4 12">In the N-terminal section; belongs to the cytidine and deoxycytidylate deaminase family.</text>
</comment>
<feature type="binding site" evidence="14">
    <location>
        <position position="222"/>
    </location>
    <ligand>
        <name>substrate</name>
    </ligand>
</feature>
<dbReference type="Pfam" id="PF01872">
    <property type="entry name" value="RibD_C"/>
    <property type="match status" value="1"/>
</dbReference>
<keyword evidence="10 12" id="KW-0560">Oxidoreductase</keyword>
<evidence type="ECO:0000256" key="1">
    <source>
        <dbReference type="ARBA" id="ARBA00002151"/>
    </source>
</evidence>
<dbReference type="Gene3D" id="3.40.140.10">
    <property type="entry name" value="Cytidine Deaminase, domain 2"/>
    <property type="match status" value="1"/>
</dbReference>
<keyword evidence="6 12" id="KW-0686">Riboflavin biosynthesis</keyword>
<dbReference type="EC" id="1.1.1.193" evidence="12"/>
<keyword evidence="11" id="KW-0511">Multifunctional enzyme</keyword>
<feature type="binding site" evidence="14">
    <location>
        <position position="211"/>
    </location>
    <ligand>
        <name>NADP(+)</name>
        <dbReference type="ChEBI" id="CHEBI:58349"/>
    </ligand>
</feature>
<dbReference type="CDD" id="cd01284">
    <property type="entry name" value="Riboflavin_deaminase-reductase"/>
    <property type="match status" value="1"/>
</dbReference>
<feature type="binding site" evidence="15">
    <location>
        <position position="85"/>
    </location>
    <ligand>
        <name>Zn(2+)</name>
        <dbReference type="ChEBI" id="CHEBI:29105"/>
        <note>catalytic</note>
    </ligand>
</feature>
<feature type="binding site" evidence="14">
    <location>
        <position position="199"/>
    </location>
    <ligand>
        <name>NADP(+)</name>
        <dbReference type="ChEBI" id="CHEBI:58349"/>
    </ligand>
</feature>
<keyword evidence="12" id="KW-0378">Hydrolase</keyword>
<comment type="catalytic activity">
    <reaction evidence="12">
        <text>2,5-diamino-6-hydroxy-4-(5-phosphoribosylamino)-pyrimidine + H2O + H(+) = 5-amino-6-(5-phospho-D-ribosylamino)uracil + NH4(+)</text>
        <dbReference type="Rhea" id="RHEA:21868"/>
        <dbReference type="ChEBI" id="CHEBI:15377"/>
        <dbReference type="ChEBI" id="CHEBI:15378"/>
        <dbReference type="ChEBI" id="CHEBI:28938"/>
        <dbReference type="ChEBI" id="CHEBI:58453"/>
        <dbReference type="ChEBI" id="CHEBI:58614"/>
        <dbReference type="EC" id="3.5.4.26"/>
    </reaction>
</comment>
<dbReference type="InterPro" id="IPR016192">
    <property type="entry name" value="APOBEC/CMP_deaminase_Zn-bd"/>
</dbReference>
<name>A0A1I6MYK7_9BACT</name>
<evidence type="ECO:0000256" key="13">
    <source>
        <dbReference type="PIRSR" id="PIRSR006769-1"/>
    </source>
</evidence>
<evidence type="ECO:0000256" key="10">
    <source>
        <dbReference type="ARBA" id="ARBA00023002"/>
    </source>
</evidence>
<dbReference type="PANTHER" id="PTHR38011">
    <property type="entry name" value="DIHYDROFOLATE REDUCTASE FAMILY PROTEIN (AFU_ORTHOLOGUE AFUA_8G06820)"/>
    <property type="match status" value="1"/>
</dbReference>
<feature type="binding site" evidence="14">
    <location>
        <begin position="311"/>
        <end position="317"/>
    </location>
    <ligand>
        <name>NADP(+)</name>
        <dbReference type="ChEBI" id="CHEBI:58349"/>
    </ligand>
</feature>
<dbReference type="NCBIfam" id="TIGR00326">
    <property type="entry name" value="eubact_ribD"/>
    <property type="match status" value="1"/>
</dbReference>
<comment type="pathway">
    <text evidence="2 12">Cofactor biosynthesis; riboflavin biosynthesis; 5-amino-6-(D-ribitylamino)uracil from GTP: step 2/4.</text>
</comment>
<evidence type="ECO:0000256" key="9">
    <source>
        <dbReference type="ARBA" id="ARBA00022857"/>
    </source>
</evidence>
<accession>A0A1I6MYK7</accession>
<dbReference type="GO" id="GO:0008703">
    <property type="term" value="F:5-amino-6-(5-phosphoribosylamino)uracil reductase activity"/>
    <property type="evidence" value="ECO:0007669"/>
    <property type="project" value="UniProtKB-EC"/>
</dbReference>
<dbReference type="SUPFAM" id="SSF53597">
    <property type="entry name" value="Dihydrofolate reductase-like"/>
    <property type="match status" value="1"/>
</dbReference>
<dbReference type="RefSeq" id="WP_089842652.1">
    <property type="nucleotide sequence ID" value="NZ_FOZL01000002.1"/>
</dbReference>
<dbReference type="InterPro" id="IPR050765">
    <property type="entry name" value="Riboflavin_Biosynth_HTPR"/>
</dbReference>
<dbReference type="GO" id="GO:0008835">
    <property type="term" value="F:diaminohydroxyphosphoribosylaminopyrimidine deaminase activity"/>
    <property type="evidence" value="ECO:0007669"/>
    <property type="project" value="UniProtKB-EC"/>
</dbReference>
<feature type="binding site" evidence="14">
    <location>
        <position position="238"/>
    </location>
    <ligand>
        <name>NADP(+)</name>
        <dbReference type="ChEBI" id="CHEBI:58349"/>
    </ligand>
</feature>
<dbReference type="EC" id="3.5.4.26" evidence="12"/>
<protein>
    <recommendedName>
        <fullName evidence="12">Riboflavin biosynthesis protein RibD</fullName>
    </recommendedName>
    <domain>
        <recommendedName>
            <fullName evidence="12">Diaminohydroxyphosphoribosylaminopyrimidine deaminase</fullName>
            <shortName evidence="12">DRAP deaminase</shortName>
            <ecNumber evidence="12">3.5.4.26</ecNumber>
        </recommendedName>
        <alternativeName>
            <fullName evidence="12">Riboflavin-specific deaminase</fullName>
        </alternativeName>
    </domain>
    <domain>
        <recommendedName>
            <fullName evidence="12">5-amino-6-(5-phosphoribosylamino)uracil reductase</fullName>
            <ecNumber evidence="12">1.1.1.193</ecNumber>
        </recommendedName>
        <alternativeName>
            <fullName evidence="12">HTP reductase</fullName>
        </alternativeName>
    </domain>
</protein>
<dbReference type="PANTHER" id="PTHR38011:SF7">
    <property type="entry name" value="2,5-DIAMINO-6-RIBOSYLAMINO-4(3H)-PYRIMIDINONE 5'-PHOSPHATE REDUCTASE"/>
    <property type="match status" value="1"/>
</dbReference>
<reference evidence="17 18" key="1">
    <citation type="submission" date="2016-10" db="EMBL/GenBank/DDBJ databases">
        <authorList>
            <person name="de Groot N.N."/>
        </authorList>
    </citation>
    <scope>NUCLEOTIDE SEQUENCE [LARGE SCALE GENOMIC DNA]</scope>
    <source>
        <strain evidence="17 18">DSM 21001</strain>
    </source>
</reference>
<comment type="similarity">
    <text evidence="5 12">In the C-terminal section; belongs to the HTP reductase family.</text>
</comment>
<proteinExistence type="inferred from homology"/>
<evidence type="ECO:0000256" key="11">
    <source>
        <dbReference type="ARBA" id="ARBA00023268"/>
    </source>
</evidence>
<feature type="binding site" evidence="14">
    <location>
        <position position="309"/>
    </location>
    <ligand>
        <name>substrate</name>
    </ligand>
</feature>
<dbReference type="PROSITE" id="PS51747">
    <property type="entry name" value="CYT_DCMP_DEAMINASES_2"/>
    <property type="match status" value="1"/>
</dbReference>
<feature type="binding site" evidence="15">
    <location>
        <position position="94"/>
    </location>
    <ligand>
        <name>Zn(2+)</name>
        <dbReference type="ChEBI" id="CHEBI:29105"/>
        <note>catalytic</note>
    </ligand>
</feature>
<dbReference type="Proteomes" id="UP000199024">
    <property type="component" value="Unassembled WGS sequence"/>
</dbReference>
<dbReference type="Pfam" id="PF00383">
    <property type="entry name" value="dCMP_cyt_deam_1"/>
    <property type="match status" value="1"/>
</dbReference>
<dbReference type="GO" id="GO:0008270">
    <property type="term" value="F:zinc ion binding"/>
    <property type="evidence" value="ECO:0007669"/>
    <property type="project" value="InterPro"/>
</dbReference>
<dbReference type="InterPro" id="IPR002125">
    <property type="entry name" value="CMP_dCMP_dom"/>
</dbReference>
<dbReference type="Gene3D" id="3.40.430.10">
    <property type="entry name" value="Dihydrofolate Reductase, subunit A"/>
    <property type="match status" value="1"/>
</dbReference>
<dbReference type="InterPro" id="IPR016193">
    <property type="entry name" value="Cytidine_deaminase-like"/>
</dbReference>
<dbReference type="PIRSF" id="PIRSF006769">
    <property type="entry name" value="RibD"/>
    <property type="match status" value="1"/>
</dbReference>
<dbReference type="GO" id="GO:0009231">
    <property type="term" value="P:riboflavin biosynthetic process"/>
    <property type="evidence" value="ECO:0007669"/>
    <property type="project" value="UniProtKB-UniPathway"/>
</dbReference>
<feature type="binding site" evidence="14">
    <location>
        <position position="185"/>
    </location>
    <ligand>
        <name>NADP(+)</name>
        <dbReference type="ChEBI" id="CHEBI:58349"/>
    </ligand>
</feature>
<dbReference type="InterPro" id="IPR004794">
    <property type="entry name" value="Eubact_RibD"/>
</dbReference>
<evidence type="ECO:0000256" key="6">
    <source>
        <dbReference type="ARBA" id="ARBA00022619"/>
    </source>
</evidence>
<feature type="binding site" evidence="14">
    <location>
        <position position="164"/>
    </location>
    <ligand>
        <name>NADP(+)</name>
        <dbReference type="ChEBI" id="CHEBI:58349"/>
    </ligand>
</feature>
<comment type="function">
    <text evidence="1 12">Converts 2,5-diamino-6-(ribosylamino)-4(3h)-pyrimidinone 5'-phosphate into 5-amino-6-(ribosylamino)-2,4(1h,3h)-pyrimidinedione 5'-phosphate.</text>
</comment>
<evidence type="ECO:0000256" key="5">
    <source>
        <dbReference type="ARBA" id="ARBA00007417"/>
    </source>
</evidence>
<keyword evidence="7 12" id="KW-0479">Metal-binding</keyword>
<evidence type="ECO:0000256" key="15">
    <source>
        <dbReference type="PIRSR" id="PIRSR006769-3"/>
    </source>
</evidence>
<evidence type="ECO:0000259" key="16">
    <source>
        <dbReference type="PROSITE" id="PS51747"/>
    </source>
</evidence>
<feature type="binding site" evidence="15">
    <location>
        <position position="57"/>
    </location>
    <ligand>
        <name>Zn(2+)</name>
        <dbReference type="ChEBI" id="CHEBI:29105"/>
        <note>catalytic</note>
    </ligand>
</feature>
<dbReference type="STRING" id="474950.SAMN05421771_3819"/>
<evidence type="ECO:0000313" key="18">
    <source>
        <dbReference type="Proteomes" id="UP000199024"/>
    </source>
</evidence>
<comment type="cofactor">
    <cofactor evidence="12 15">
        <name>Zn(2+)</name>
        <dbReference type="ChEBI" id="CHEBI:29105"/>
    </cofactor>
    <text evidence="12 15">Binds 1 zinc ion.</text>
</comment>
<dbReference type="PROSITE" id="PS00903">
    <property type="entry name" value="CYT_DCMP_DEAMINASES_1"/>
    <property type="match status" value="1"/>
</dbReference>
<gene>
    <name evidence="17" type="ORF">SAMN05421771_3819</name>
</gene>
<evidence type="ECO:0000256" key="14">
    <source>
        <dbReference type="PIRSR" id="PIRSR006769-2"/>
    </source>
</evidence>